<dbReference type="Proteomes" id="UP000010469">
    <property type="component" value="Chromosome"/>
</dbReference>
<evidence type="ECO:0000313" key="5">
    <source>
        <dbReference type="Proteomes" id="UP000010469"/>
    </source>
</evidence>
<dbReference type="OrthoDB" id="43333at2157"/>
<dbReference type="EMBL" id="CP003378">
    <property type="protein sequence ID" value="AFZ71265.1"/>
    <property type="molecule type" value="Genomic_DNA"/>
</dbReference>
<name>L0ADY3_CALLD</name>
<feature type="domain" description="CBS" evidence="3">
    <location>
        <begin position="137"/>
        <end position="193"/>
    </location>
</feature>
<evidence type="ECO:0000256" key="2">
    <source>
        <dbReference type="PROSITE-ProRule" id="PRU00703"/>
    </source>
</evidence>
<reference evidence="5" key="1">
    <citation type="submission" date="2012-03" db="EMBL/GenBank/DDBJ databases">
        <title>Complete genome of Caldisphaera lagunensis DSM 15908.</title>
        <authorList>
            <person name="Lucas S."/>
            <person name="Copeland A."/>
            <person name="Lapidus A."/>
            <person name="Glavina del Rio T."/>
            <person name="Dalin E."/>
            <person name="Tice H."/>
            <person name="Bruce D."/>
            <person name="Goodwin L."/>
            <person name="Pitluck S."/>
            <person name="Peters L."/>
            <person name="Mikhailova N."/>
            <person name="Teshima H."/>
            <person name="Kyrpides N."/>
            <person name="Mavromatis K."/>
            <person name="Ivanova N."/>
            <person name="Brettin T."/>
            <person name="Detter J.C."/>
            <person name="Han C."/>
            <person name="Larimer F."/>
            <person name="Land M."/>
            <person name="Hauser L."/>
            <person name="Markowitz V."/>
            <person name="Cheng J.-F."/>
            <person name="Hugenholtz P."/>
            <person name="Woyke T."/>
            <person name="Wu D."/>
            <person name="Spring S."/>
            <person name="Schroeder M."/>
            <person name="Brambilla E."/>
            <person name="Klenk H.-P."/>
            <person name="Eisen J.A."/>
        </authorList>
    </citation>
    <scope>NUCLEOTIDE SEQUENCE [LARGE SCALE GENOMIC DNA]</scope>
    <source>
        <strain evidence="5">DSM 15908 / JCM 11604 / IC-154</strain>
    </source>
</reference>
<evidence type="ECO:0000256" key="1">
    <source>
        <dbReference type="ARBA" id="ARBA00023122"/>
    </source>
</evidence>
<dbReference type="SMART" id="SM00116">
    <property type="entry name" value="CBS"/>
    <property type="match status" value="3"/>
</dbReference>
<dbReference type="SUPFAM" id="SSF54631">
    <property type="entry name" value="CBS-domain pair"/>
    <property type="match status" value="2"/>
</dbReference>
<gene>
    <name evidence="4" type="ordered locus">Calag_1567</name>
</gene>
<dbReference type="InterPro" id="IPR046342">
    <property type="entry name" value="CBS_dom_sf"/>
</dbReference>
<organism evidence="4 5">
    <name type="scientific">Caldisphaera lagunensis (strain DSM 15908 / JCM 11604 / ANMR 0165 / IC-154)</name>
    <dbReference type="NCBI Taxonomy" id="1056495"/>
    <lineage>
        <taxon>Archaea</taxon>
        <taxon>Thermoproteota</taxon>
        <taxon>Thermoprotei</taxon>
        <taxon>Acidilobales</taxon>
        <taxon>Caldisphaeraceae</taxon>
        <taxon>Caldisphaera</taxon>
    </lineage>
</organism>
<dbReference type="HOGENOM" id="CLU_1067936_0_0_2"/>
<feature type="domain" description="CBS" evidence="3">
    <location>
        <begin position="11"/>
        <end position="67"/>
    </location>
</feature>
<dbReference type="RefSeq" id="WP_015233162.1">
    <property type="nucleotide sequence ID" value="NC_019791.1"/>
</dbReference>
<dbReference type="CDD" id="cd02205">
    <property type="entry name" value="CBS_pair_SF"/>
    <property type="match status" value="1"/>
</dbReference>
<dbReference type="Gene3D" id="3.10.580.10">
    <property type="entry name" value="CBS-domain"/>
    <property type="match status" value="2"/>
</dbReference>
<dbReference type="PROSITE" id="PS51371">
    <property type="entry name" value="CBS"/>
    <property type="match status" value="3"/>
</dbReference>
<dbReference type="InterPro" id="IPR051257">
    <property type="entry name" value="Diverse_CBS-Domain"/>
</dbReference>
<evidence type="ECO:0000313" key="4">
    <source>
        <dbReference type="EMBL" id="AFZ71265.1"/>
    </source>
</evidence>
<dbReference type="GeneID" id="14212829"/>
<feature type="domain" description="CBS" evidence="3">
    <location>
        <begin position="73"/>
        <end position="131"/>
    </location>
</feature>
<dbReference type="PANTHER" id="PTHR43080:SF2">
    <property type="entry name" value="CBS DOMAIN-CONTAINING PROTEIN"/>
    <property type="match status" value="1"/>
</dbReference>
<dbReference type="InParanoid" id="L0ADY3"/>
<accession>L0ADY3</accession>
<sequence length="260" mass="28448">MSINESIYEIASKPLISIDINEYVSNAVKFMYERGLRRLAVKQNDQITGIFNISSLLKILLEGTDPSNLTLSMVELESPIYVGGTTPIKDAVDLMNKKEVTSILVGKANDVQGILTTHDIISVLSSTNIKKGVYGILDKDYPSVDIGKSKVIDVMREMVDKNKSGIFIFDGNEYVGIITIRDIIKIYSDLGSEGLNSNLNDIPINEGAYGSIGLSISELASIMYNKGSDVIAVFCSYDLCGGIDDLILTRNFNKIIEGID</sequence>
<dbReference type="InterPro" id="IPR000644">
    <property type="entry name" value="CBS_dom"/>
</dbReference>
<dbReference type="KEGG" id="clg:Calag_1567"/>
<dbReference type="STRING" id="1056495.Calag_1567"/>
<protein>
    <submittedName>
        <fullName evidence="4">Putative transcriptional regulator, contains C-terminal CBS domains</fullName>
    </submittedName>
</protein>
<dbReference type="eggNOG" id="arCOG00600">
    <property type="taxonomic scope" value="Archaea"/>
</dbReference>
<keyword evidence="1 2" id="KW-0129">CBS domain</keyword>
<dbReference type="AlphaFoldDB" id="L0ADY3"/>
<dbReference type="PANTHER" id="PTHR43080">
    <property type="entry name" value="CBS DOMAIN-CONTAINING PROTEIN CBSX3, MITOCHONDRIAL"/>
    <property type="match status" value="1"/>
</dbReference>
<proteinExistence type="predicted"/>
<evidence type="ECO:0000259" key="3">
    <source>
        <dbReference type="PROSITE" id="PS51371"/>
    </source>
</evidence>
<dbReference type="Pfam" id="PF00571">
    <property type="entry name" value="CBS"/>
    <property type="match status" value="3"/>
</dbReference>
<keyword evidence="5" id="KW-1185">Reference proteome</keyword>